<protein>
    <submittedName>
        <fullName evidence="3">Abortive infection protein</fullName>
    </submittedName>
</protein>
<dbReference type="GO" id="GO:0004175">
    <property type="term" value="F:endopeptidase activity"/>
    <property type="evidence" value="ECO:0007669"/>
    <property type="project" value="UniProtKB-ARBA"/>
</dbReference>
<keyword evidence="4" id="KW-1185">Reference proteome</keyword>
<proteinExistence type="predicted"/>
<dbReference type="GO" id="GO:0080120">
    <property type="term" value="P:CAAX-box protein maturation"/>
    <property type="evidence" value="ECO:0007669"/>
    <property type="project" value="UniProtKB-ARBA"/>
</dbReference>
<feature type="transmembrane region" description="Helical" evidence="1">
    <location>
        <begin position="7"/>
        <end position="29"/>
    </location>
</feature>
<organism evidence="3 4">
    <name type="scientific">Marinithermus hydrothermalis (strain DSM 14884 / JCM 11576 / T1)</name>
    <dbReference type="NCBI Taxonomy" id="869210"/>
    <lineage>
        <taxon>Bacteria</taxon>
        <taxon>Thermotogati</taxon>
        <taxon>Deinococcota</taxon>
        <taxon>Deinococci</taxon>
        <taxon>Thermales</taxon>
        <taxon>Thermaceae</taxon>
        <taxon>Marinithermus</taxon>
    </lineage>
</organism>
<dbReference type="STRING" id="869210.Marky_1437"/>
<evidence type="ECO:0000256" key="1">
    <source>
        <dbReference type="SAM" id="Phobius"/>
    </source>
</evidence>
<dbReference type="OrthoDB" id="158986at2"/>
<sequence length="191" mass="20598">MGSPVRFLFQLQATLLLVGLVWMGLGGYALVARPDPFRDTVAFLALFGALVGLEGVFRRAFPRSLDQAEGMLRQLGRALRRLGFGHTHGLALALLSGTAEEVFFRGGLQNLLLGFLPGGSAILLQAGVFAALHPVSDRRAWAYPVWTFLAGVLFGVTYAVTGSLIPGILAHYLYNAKGFYAMLDSSHPDPH</sequence>
<feature type="transmembrane region" description="Helical" evidence="1">
    <location>
        <begin position="111"/>
        <end position="133"/>
    </location>
</feature>
<feature type="transmembrane region" description="Helical" evidence="1">
    <location>
        <begin position="82"/>
        <end position="99"/>
    </location>
</feature>
<dbReference type="KEGG" id="mhd:Marky_1437"/>
<dbReference type="eggNOG" id="COG1266">
    <property type="taxonomic scope" value="Bacteria"/>
</dbReference>
<evidence type="ECO:0000313" key="4">
    <source>
        <dbReference type="Proteomes" id="UP000007030"/>
    </source>
</evidence>
<dbReference type="AlphaFoldDB" id="F2NMK2"/>
<dbReference type="EMBL" id="CP002630">
    <property type="protein sequence ID" value="AEB12172.1"/>
    <property type="molecule type" value="Genomic_DNA"/>
</dbReference>
<gene>
    <name evidence="3" type="ordered locus">Marky_1437</name>
</gene>
<dbReference type="InterPro" id="IPR003675">
    <property type="entry name" value="Rce1/LyrA-like_dom"/>
</dbReference>
<keyword evidence="1" id="KW-0472">Membrane</keyword>
<evidence type="ECO:0000259" key="2">
    <source>
        <dbReference type="Pfam" id="PF02517"/>
    </source>
</evidence>
<evidence type="ECO:0000313" key="3">
    <source>
        <dbReference type="EMBL" id="AEB12172.1"/>
    </source>
</evidence>
<feature type="transmembrane region" description="Helical" evidence="1">
    <location>
        <begin position="41"/>
        <end position="61"/>
    </location>
</feature>
<accession>F2NMK2</accession>
<dbReference type="HOGENOM" id="CLU_1481325_0_0_0"/>
<feature type="domain" description="CAAX prenyl protease 2/Lysostaphin resistance protein A-like" evidence="2">
    <location>
        <begin position="89"/>
        <end position="176"/>
    </location>
</feature>
<feature type="transmembrane region" description="Helical" evidence="1">
    <location>
        <begin position="145"/>
        <end position="174"/>
    </location>
</feature>
<keyword evidence="1" id="KW-1133">Transmembrane helix</keyword>
<name>F2NMK2_MARHT</name>
<dbReference type="Proteomes" id="UP000007030">
    <property type="component" value="Chromosome"/>
</dbReference>
<reference evidence="3 4" key="1">
    <citation type="journal article" date="2012" name="Stand. Genomic Sci.">
        <title>Complete genome sequence of the aerobic, heterotroph Marinithermus hydrothermalis type strain (T1(T)) from a deep-sea hydrothermal vent chimney.</title>
        <authorList>
            <person name="Copeland A."/>
            <person name="Gu W."/>
            <person name="Yasawong M."/>
            <person name="Lapidus A."/>
            <person name="Lucas S."/>
            <person name="Deshpande S."/>
            <person name="Pagani I."/>
            <person name="Tapia R."/>
            <person name="Cheng J.F."/>
            <person name="Goodwin L.A."/>
            <person name="Pitluck S."/>
            <person name="Liolios K."/>
            <person name="Ivanova N."/>
            <person name="Mavromatis K."/>
            <person name="Mikhailova N."/>
            <person name="Pati A."/>
            <person name="Chen A."/>
            <person name="Palaniappan K."/>
            <person name="Land M."/>
            <person name="Pan C."/>
            <person name="Brambilla E.M."/>
            <person name="Rohde M."/>
            <person name="Tindall B.J."/>
            <person name="Sikorski J."/>
            <person name="Goker M."/>
            <person name="Detter J.C."/>
            <person name="Bristow J."/>
            <person name="Eisen J.A."/>
            <person name="Markowitz V."/>
            <person name="Hugenholtz P."/>
            <person name="Kyrpides N.C."/>
            <person name="Klenk H.P."/>
            <person name="Woyke T."/>
        </authorList>
    </citation>
    <scope>NUCLEOTIDE SEQUENCE [LARGE SCALE GENOMIC DNA]</scope>
    <source>
        <strain evidence="4">DSM 14884 / JCM 11576 / T1</strain>
    </source>
</reference>
<keyword evidence="1" id="KW-0812">Transmembrane</keyword>
<dbReference type="Pfam" id="PF02517">
    <property type="entry name" value="Rce1-like"/>
    <property type="match status" value="1"/>
</dbReference>
<dbReference type="RefSeq" id="WP_013704219.1">
    <property type="nucleotide sequence ID" value="NC_015387.1"/>
</dbReference>